<dbReference type="Pfam" id="PF04762">
    <property type="entry name" value="Beta-prop_ELP1_1st"/>
    <property type="match status" value="1"/>
</dbReference>
<feature type="domain" description="ELP1 first N-terminal beta-propeller" evidence="8">
    <location>
        <begin position="6"/>
        <end position="92"/>
    </location>
</feature>
<evidence type="ECO:0000313" key="13">
    <source>
        <dbReference type="Proteomes" id="UP000835052"/>
    </source>
</evidence>
<dbReference type="GO" id="GO:0002926">
    <property type="term" value="P:tRNA wobble base 5-methoxycarbonylmethyl-2-thiouridinylation"/>
    <property type="evidence" value="ECO:0007669"/>
    <property type="project" value="TreeGrafter"/>
</dbReference>
<comment type="subcellular location">
    <subcellularLocation>
        <location evidence="1">Cytoplasm</location>
    </subcellularLocation>
</comment>
<comment type="caution">
    <text evidence="12">The sequence shown here is derived from an EMBL/GenBank/DDBJ whole genome shotgun (WGS) entry which is preliminary data.</text>
</comment>
<reference evidence="12" key="1">
    <citation type="submission" date="2020-10" db="EMBL/GenBank/DDBJ databases">
        <authorList>
            <person name="Kikuchi T."/>
        </authorList>
    </citation>
    <scope>NUCLEOTIDE SEQUENCE</scope>
    <source>
        <strain evidence="12">NKZ352</strain>
    </source>
</reference>
<evidence type="ECO:0000256" key="2">
    <source>
        <dbReference type="ARBA" id="ARBA00005043"/>
    </source>
</evidence>
<keyword evidence="5" id="KW-0819">tRNA processing</keyword>
<sequence>MVLAENKDGLVFYERNGETRNFFQVKWSETTETSTRHIQGLAWNCDGSLLAMQVKNDEATFLEVWWMSNYELTKKWSWMVPSDEGRVLWSWHDSNETRLIILTASTGQHYTVELSPYVDFSRNLSLNVVVASGELRLTNLCKRAIPPPFSERTLKLDGEVACLGFSEDSIDVVTSKQQLVSYVGNNEKDIPSFEEKIRIQLPGNQADIICGVVQLKGVFYIWCHRQGIDRILSFDPNTEKFKMYEDVDKNEIGWIGVNPSTDSVEFATRNGKIFELDEDFNPKSVASIGSFSSISIDYLEKRRVTLADNCLLVDEHNLERNVTSAIVRNSEVLYTDMKNKLRFLGFENTNFKGDHESRELEMGSELVACSPDMTNVVVQTPRGNIETIHPRRFVLEVVRKMLDAREYRPALILMKKHRVPLSFAMEHCPHKLVEDVPLIVREVEDPQVLEQLIISCTEEGNPKEKIEYSNRLCAAFVKEIQEIETEKRLKLFSVFGGRIFLRSSAPDIGQALLQIKSQRDSLGNEKDRDFFTRSSLHHLTFFVPAKSLFNSALATYDLHLAQQVAEASNQDPKEFLPLLNELNKISDQLEKRYRIDCVREDWKCAVRDLLELDAKSDDDVWWQKAQALVEEHSLHVFAISSSERTSPRYSNLCEIYANKLEKKAAWAQAATFYELSGNQEQSLRCLTMDRNFEAYLQAAKRFGVDPAEMKPQLERMAEALRLAHKHLDRSLALREIGKPCVEVVEAFCDGQHWLKARNSIGVPLVSTSSAPEIDRLTTRARDRREAMENEIERRKTEFERHFERLNVVRENKKSNIERIGVDDPFEILDDNASQVTSSTTRSTTSSRLSVASTVRRQKQIEKKKNSLKEGGEYEDSALLIALAAHYKWYSSVLVVEKEPTDLAEAAKNLGGRFTSLFKRSPAHLDYPTSEIYEGSLQDTNRANELEGEALTHQVQVYHSGRSDEVQPKIVEAVEKEPTDLAEAAKNLGGRFTSLFKRSPAHLDYPVSEIYEGPLQDTNRANELEGEALTQQVQVYHSGRSDEVQPKIVEAVEKEPTDMAEAAKNLGGRFTSLFKRSPAHLDYPVSEIYEGPLQDTNRANELEGEALTQQVQVYHSGRSDEVQPKIVEAVEKEPTDLAEAAKNLGGRFTSLFKRSPAHLDYPVSEIYEGPLQDTNRANELEGETLTQQVQVYHSGRSDEVQPKIVEVVEKEPTDLAEAAKNLGGRFTSLFKRSPAHLDYPTSEFYEGPLQDTNRANELEGEALTHQVQVYHSGRSDEVQPKIVEVVEKEPTDLAEAAKNLGGRFTSLFKRSPAHLDYPTSEIYEGPLQDTNRANELEGEALTHQVQVYHSGRSDEAQPKIVEVVEKEPTDLAEAAKNLGGRFTSLFKRSPAHLDYPVSEIYEGPLQDTNRANELEGEALTHQVQVYHSGEFLLLSSKIAYTDGFIYLGTHLHFADASKTEIQRRIRSAWSVFHKFKTHLTRRNVSNVHKAKIYNMCIELAFLYGSETWTLKKKERDLLATAQRKMMRWMLGVTLLDRRRNSWLYERLKLREVRSEAVKRKWLFAKKIATGEDTWAKKIVEWRPWAKNREVGRSKPRWQDDLRAVLDEATQLVQVLVALTFVEEASRLQEQFESFAKLLSHHKSAIWPTTLSPWMLPGPFHALYTAEQIVHGTPSRMPAVIKLGMLILKSANS</sequence>
<feature type="region of interest" description="Disordered" evidence="7">
    <location>
        <begin position="835"/>
        <end position="868"/>
    </location>
</feature>
<dbReference type="PANTHER" id="PTHR12747">
    <property type="entry name" value="ELONGATOR COMPLEX PROTEIN 1"/>
    <property type="match status" value="1"/>
</dbReference>
<dbReference type="InterPro" id="IPR006849">
    <property type="entry name" value="Elp1"/>
</dbReference>
<protein>
    <submittedName>
        <fullName evidence="12">Uncharacterized protein</fullName>
    </submittedName>
</protein>
<evidence type="ECO:0000256" key="1">
    <source>
        <dbReference type="ARBA" id="ARBA00004496"/>
    </source>
</evidence>
<proteinExistence type="inferred from homology"/>
<dbReference type="GO" id="GO:0000049">
    <property type="term" value="F:tRNA binding"/>
    <property type="evidence" value="ECO:0007669"/>
    <property type="project" value="TreeGrafter"/>
</dbReference>
<dbReference type="InterPro" id="IPR056164">
    <property type="entry name" value="Beta-prop_ELP1_1st"/>
</dbReference>
<dbReference type="PANTHER" id="PTHR12747:SF0">
    <property type="entry name" value="ELONGATOR COMPLEX PROTEIN 1"/>
    <property type="match status" value="1"/>
</dbReference>
<evidence type="ECO:0000256" key="7">
    <source>
        <dbReference type="SAM" id="MobiDB-lite"/>
    </source>
</evidence>
<dbReference type="OrthoDB" id="40048at2759"/>
<comment type="pathway">
    <text evidence="2">tRNA modification; 5-methoxycarbonylmethyl-2-thiouridine-tRNA biosynthesis.</text>
</comment>
<keyword evidence="13" id="KW-1185">Reference proteome</keyword>
<name>A0A8S1GNM7_9PELO</name>
<dbReference type="InterPro" id="IPR056169">
    <property type="entry name" value="HB_ELP1"/>
</dbReference>
<feature type="domain" description="ELP1 alpha-solenoid" evidence="10">
    <location>
        <begin position="391"/>
        <end position="582"/>
    </location>
</feature>
<evidence type="ECO:0000259" key="11">
    <source>
        <dbReference type="Pfam" id="PF23936"/>
    </source>
</evidence>
<organism evidence="12 13">
    <name type="scientific">Caenorhabditis auriculariae</name>
    <dbReference type="NCBI Taxonomy" id="2777116"/>
    <lineage>
        <taxon>Eukaryota</taxon>
        <taxon>Metazoa</taxon>
        <taxon>Ecdysozoa</taxon>
        <taxon>Nematoda</taxon>
        <taxon>Chromadorea</taxon>
        <taxon>Rhabditida</taxon>
        <taxon>Rhabditina</taxon>
        <taxon>Rhabditomorpha</taxon>
        <taxon>Rhabditoidea</taxon>
        <taxon>Rhabditidae</taxon>
        <taxon>Peloderinae</taxon>
        <taxon>Caenorhabditis</taxon>
    </lineage>
</organism>
<dbReference type="SUPFAM" id="SSF82171">
    <property type="entry name" value="DPP6 N-terminal domain-like"/>
    <property type="match status" value="1"/>
</dbReference>
<feature type="domain" description="ELP1 three-helical bundle" evidence="11">
    <location>
        <begin position="782"/>
        <end position="884"/>
    </location>
</feature>
<gene>
    <name evidence="12" type="ORF">CAUJ_LOCUS685</name>
</gene>
<evidence type="ECO:0000256" key="4">
    <source>
        <dbReference type="ARBA" id="ARBA00022490"/>
    </source>
</evidence>
<evidence type="ECO:0000259" key="9">
    <source>
        <dbReference type="Pfam" id="PF23797"/>
    </source>
</evidence>
<dbReference type="Pfam" id="PF23797">
    <property type="entry name" value="Beta-prop_ELP1_2nd"/>
    <property type="match status" value="1"/>
</dbReference>
<dbReference type="Pfam" id="PF23936">
    <property type="entry name" value="HB_ELP1"/>
    <property type="match status" value="1"/>
</dbReference>
<feature type="compositionally biased region" description="Basic and acidic residues" evidence="7">
    <location>
        <begin position="858"/>
        <end position="868"/>
    </location>
</feature>
<keyword evidence="6" id="KW-0175">Coiled coil</keyword>
<feature type="coiled-coil region" evidence="6">
    <location>
        <begin position="777"/>
        <end position="804"/>
    </location>
</feature>
<comment type="similarity">
    <text evidence="3">Belongs to the ELP1/IKA1 family.</text>
</comment>
<evidence type="ECO:0000256" key="5">
    <source>
        <dbReference type="ARBA" id="ARBA00022694"/>
    </source>
</evidence>
<dbReference type="Pfam" id="PF23925">
    <property type="entry name" value="A-sol_ELP1"/>
    <property type="match status" value="1"/>
</dbReference>
<evidence type="ECO:0000256" key="6">
    <source>
        <dbReference type="SAM" id="Coils"/>
    </source>
</evidence>
<feature type="compositionally biased region" description="Low complexity" evidence="7">
    <location>
        <begin position="835"/>
        <end position="854"/>
    </location>
</feature>
<keyword evidence="4" id="KW-0963">Cytoplasm</keyword>
<feature type="domain" description="ELP1 N-terminal second beta-propeller" evidence="9">
    <location>
        <begin position="134"/>
        <end position="367"/>
    </location>
</feature>
<dbReference type="InterPro" id="IPR056167">
    <property type="entry name" value="A-sol_ELP1"/>
</dbReference>
<accession>A0A8S1GNM7</accession>
<dbReference type="InterPro" id="IPR056165">
    <property type="entry name" value="Beta-prop_ELP1_2nd"/>
</dbReference>
<dbReference type="EMBL" id="CAJGYM010000001">
    <property type="protein sequence ID" value="CAD6184766.1"/>
    <property type="molecule type" value="Genomic_DNA"/>
</dbReference>
<dbReference type="Proteomes" id="UP000835052">
    <property type="component" value="Unassembled WGS sequence"/>
</dbReference>
<evidence type="ECO:0000313" key="12">
    <source>
        <dbReference type="EMBL" id="CAD6184766.1"/>
    </source>
</evidence>
<evidence type="ECO:0000256" key="3">
    <source>
        <dbReference type="ARBA" id="ARBA00006086"/>
    </source>
</evidence>
<evidence type="ECO:0000259" key="10">
    <source>
        <dbReference type="Pfam" id="PF23925"/>
    </source>
</evidence>
<evidence type="ECO:0000259" key="8">
    <source>
        <dbReference type="Pfam" id="PF04762"/>
    </source>
</evidence>
<dbReference type="GO" id="GO:0033588">
    <property type="term" value="C:elongator holoenzyme complex"/>
    <property type="evidence" value="ECO:0007669"/>
    <property type="project" value="InterPro"/>
</dbReference>
<dbReference type="GO" id="GO:0005829">
    <property type="term" value="C:cytosol"/>
    <property type="evidence" value="ECO:0007669"/>
    <property type="project" value="TreeGrafter"/>
</dbReference>